<dbReference type="Proteomes" id="UP001595776">
    <property type="component" value="Unassembled WGS sequence"/>
</dbReference>
<dbReference type="RefSeq" id="WP_068151972.1">
    <property type="nucleotide sequence ID" value="NZ_JBHSCR010000005.1"/>
</dbReference>
<organism evidence="2 3">
    <name type="scientific">Kordiimonas lipolytica</name>
    <dbReference type="NCBI Taxonomy" id="1662421"/>
    <lineage>
        <taxon>Bacteria</taxon>
        <taxon>Pseudomonadati</taxon>
        <taxon>Pseudomonadota</taxon>
        <taxon>Alphaproteobacteria</taxon>
        <taxon>Kordiimonadales</taxon>
        <taxon>Kordiimonadaceae</taxon>
        <taxon>Kordiimonas</taxon>
    </lineage>
</organism>
<name>A0ABV8U9T1_9PROT</name>
<proteinExistence type="predicted"/>
<dbReference type="SUPFAM" id="SSF50610">
    <property type="entry name" value="mu transposase, C-terminal domain"/>
    <property type="match status" value="1"/>
</dbReference>
<keyword evidence="3" id="KW-1185">Reference proteome</keyword>
<dbReference type="InterPro" id="IPR015378">
    <property type="entry name" value="Transposase-like_Mu_C"/>
</dbReference>
<feature type="domain" description="Transposase-like Mu C-terminal" evidence="1">
    <location>
        <begin position="2"/>
        <end position="55"/>
    </location>
</feature>
<reference evidence="3" key="1">
    <citation type="journal article" date="2019" name="Int. J. Syst. Evol. Microbiol.">
        <title>The Global Catalogue of Microorganisms (GCM) 10K type strain sequencing project: providing services to taxonomists for standard genome sequencing and annotation.</title>
        <authorList>
            <consortium name="The Broad Institute Genomics Platform"/>
            <consortium name="The Broad Institute Genome Sequencing Center for Infectious Disease"/>
            <person name="Wu L."/>
            <person name="Ma J."/>
        </authorList>
    </citation>
    <scope>NUCLEOTIDE SEQUENCE [LARGE SCALE GENOMIC DNA]</scope>
    <source>
        <strain evidence="3">CGMCC 1.15304</strain>
    </source>
</reference>
<sequence>MAASRMRAVMRQGVRVMGKWYRHPGLRNLVGQRVQVYGVKDSDAITIVAEDGRVFKSLRPVGSSSGAMPGQAGVRSF</sequence>
<evidence type="ECO:0000313" key="3">
    <source>
        <dbReference type="Proteomes" id="UP001595776"/>
    </source>
</evidence>
<evidence type="ECO:0000259" key="1">
    <source>
        <dbReference type="Pfam" id="PF09299"/>
    </source>
</evidence>
<dbReference type="EMBL" id="JBHSCR010000005">
    <property type="protein sequence ID" value="MFC4347961.1"/>
    <property type="molecule type" value="Genomic_DNA"/>
</dbReference>
<accession>A0ABV8U9T1</accession>
<evidence type="ECO:0000313" key="2">
    <source>
        <dbReference type="EMBL" id="MFC4347961.1"/>
    </source>
</evidence>
<comment type="caution">
    <text evidence="2">The sequence shown here is derived from an EMBL/GenBank/DDBJ whole genome shotgun (WGS) entry which is preliminary data.</text>
</comment>
<protein>
    <submittedName>
        <fullName evidence="2">Mu transposase C-terminal domain-containing protein</fullName>
    </submittedName>
</protein>
<gene>
    <name evidence="2" type="ORF">ACFO5Q_08905</name>
</gene>
<dbReference type="InterPro" id="IPR009004">
    <property type="entry name" value="Transposase_Mu_C"/>
</dbReference>
<dbReference type="Pfam" id="PF09299">
    <property type="entry name" value="Mu-transpos_C"/>
    <property type="match status" value="1"/>
</dbReference>